<dbReference type="PANTHER" id="PTHR11699">
    <property type="entry name" value="ALDEHYDE DEHYDROGENASE-RELATED"/>
    <property type="match status" value="1"/>
</dbReference>
<dbReference type="InterPro" id="IPR016161">
    <property type="entry name" value="Ald_DH/histidinol_DH"/>
</dbReference>
<protein>
    <submittedName>
        <fullName evidence="6">Sulfoacetaldehyde dehydrogenase</fullName>
    </submittedName>
</protein>
<gene>
    <name evidence="6" type="ORF">SAMN05660686_00446</name>
</gene>
<dbReference type="InterPro" id="IPR016162">
    <property type="entry name" value="Ald_DH_N"/>
</dbReference>
<dbReference type="Proteomes" id="UP000198615">
    <property type="component" value="Unassembled WGS sequence"/>
</dbReference>
<dbReference type="Gene3D" id="3.40.605.10">
    <property type="entry name" value="Aldehyde Dehydrogenase, Chain A, domain 1"/>
    <property type="match status" value="1"/>
</dbReference>
<dbReference type="OrthoDB" id="9772584at2"/>
<evidence type="ECO:0000256" key="2">
    <source>
        <dbReference type="ARBA" id="ARBA00023002"/>
    </source>
</evidence>
<evidence type="ECO:0000256" key="4">
    <source>
        <dbReference type="RuleBase" id="RU003345"/>
    </source>
</evidence>
<dbReference type="PROSITE" id="PS00070">
    <property type="entry name" value="ALDEHYDE_DEHYDR_CYS"/>
    <property type="match status" value="1"/>
</dbReference>
<dbReference type="Gene3D" id="3.40.309.10">
    <property type="entry name" value="Aldehyde Dehydrogenase, Chain A, domain 2"/>
    <property type="match status" value="1"/>
</dbReference>
<evidence type="ECO:0000313" key="6">
    <source>
        <dbReference type="EMBL" id="SDF14555.1"/>
    </source>
</evidence>
<dbReference type="GO" id="GO:0016620">
    <property type="term" value="F:oxidoreductase activity, acting on the aldehyde or oxo group of donors, NAD or NADP as acceptor"/>
    <property type="evidence" value="ECO:0007669"/>
    <property type="project" value="InterPro"/>
</dbReference>
<comment type="similarity">
    <text evidence="1 4">Belongs to the aldehyde dehydrogenase family.</text>
</comment>
<dbReference type="AlphaFoldDB" id="A0A8G2BEZ9"/>
<dbReference type="FunFam" id="3.40.309.10:FF:000012">
    <property type="entry name" value="Betaine aldehyde dehydrogenase"/>
    <property type="match status" value="1"/>
</dbReference>
<comment type="caution">
    <text evidence="6">The sequence shown here is derived from an EMBL/GenBank/DDBJ whole genome shotgun (WGS) entry which is preliminary data.</text>
</comment>
<dbReference type="InterPro" id="IPR016163">
    <property type="entry name" value="Ald_DH_C"/>
</dbReference>
<dbReference type="InterPro" id="IPR029510">
    <property type="entry name" value="Ald_DH_CS_GLU"/>
</dbReference>
<dbReference type="InterPro" id="IPR016160">
    <property type="entry name" value="Ald_DH_CS_CYS"/>
</dbReference>
<sequence length="509" mass="54837">MNLMVSDLDYGQEPSLEPNLDPYALAKALSGRHLIGGKLVQAASGKTFEVIYPATGEIIGFGAAGDAEDVNRAVEDAAAAQKAWGKMRARDRGKLLYKCAEALEEHVEELGRLIALETGKALRTESRVEASILADAFHFHAGLGSELKGETVPHHPDMLTITVREPIGVVGAIIPWNVPLLLMALKIAPAMLAGNAVVVKSAEEAPLTVLRVCQIMNSILPPGIFNMLSGFGPECGAPLVEHKKVGKVTFTGSVETGKIVYRTAADKLIPVTLELGGKSPMIIMADANIDKALNGAVVGMRFTRQGQSCTAASRIFVHDSLYDTFVEKLRAQVDAMVMGDPLDEKTDIGTIISPEQFKKVTGYIEHGKSEAGAKPIECSAMPTDEKFKDGLFVRPVLFTEMTNDSRLSREEIFGPVTCIIRWTDLDEVVAAANDTEYGLAATLWTNDLHAALNVTEKLEAGFVQVNQNLVVQPGLSYGGVKNSGLGKEATLEAMLEHFTHKKTVIFNKT</sequence>
<dbReference type="CDD" id="cd07108">
    <property type="entry name" value="ALDH_MGR_2402"/>
    <property type="match status" value="1"/>
</dbReference>
<organism evidence="6 7">
    <name type="scientific">Thalassobaculum litoreum DSM 18839</name>
    <dbReference type="NCBI Taxonomy" id="1123362"/>
    <lineage>
        <taxon>Bacteria</taxon>
        <taxon>Pseudomonadati</taxon>
        <taxon>Pseudomonadota</taxon>
        <taxon>Alphaproteobacteria</taxon>
        <taxon>Rhodospirillales</taxon>
        <taxon>Thalassobaculaceae</taxon>
        <taxon>Thalassobaculum</taxon>
    </lineage>
</organism>
<dbReference type="FunFam" id="3.40.605.10:FF:000007">
    <property type="entry name" value="NAD/NADP-dependent betaine aldehyde dehydrogenase"/>
    <property type="match status" value="1"/>
</dbReference>
<evidence type="ECO:0000256" key="3">
    <source>
        <dbReference type="PROSITE-ProRule" id="PRU10007"/>
    </source>
</evidence>
<dbReference type="PROSITE" id="PS00687">
    <property type="entry name" value="ALDEHYDE_DEHYDR_GLU"/>
    <property type="match status" value="1"/>
</dbReference>
<dbReference type="SUPFAM" id="SSF53720">
    <property type="entry name" value="ALDH-like"/>
    <property type="match status" value="1"/>
</dbReference>
<keyword evidence="2 4" id="KW-0560">Oxidoreductase</keyword>
<accession>A0A8G2BEZ9</accession>
<evidence type="ECO:0000313" key="7">
    <source>
        <dbReference type="Proteomes" id="UP000198615"/>
    </source>
</evidence>
<name>A0A8G2BEZ9_9PROT</name>
<proteinExistence type="inferred from homology"/>
<feature type="domain" description="Aldehyde dehydrogenase" evidence="5">
    <location>
        <begin position="42"/>
        <end position="504"/>
    </location>
</feature>
<feature type="active site" evidence="3">
    <location>
        <position position="274"/>
    </location>
</feature>
<keyword evidence="7" id="KW-1185">Reference proteome</keyword>
<dbReference type="EMBL" id="FNBW01000001">
    <property type="protein sequence ID" value="SDF14555.1"/>
    <property type="molecule type" value="Genomic_DNA"/>
</dbReference>
<dbReference type="InterPro" id="IPR015590">
    <property type="entry name" value="Aldehyde_DH_dom"/>
</dbReference>
<evidence type="ECO:0000259" key="5">
    <source>
        <dbReference type="Pfam" id="PF00171"/>
    </source>
</evidence>
<reference evidence="6 7" key="1">
    <citation type="submission" date="2016-10" db="EMBL/GenBank/DDBJ databases">
        <authorList>
            <person name="Varghese N."/>
            <person name="Submissions S."/>
        </authorList>
    </citation>
    <scope>NUCLEOTIDE SEQUENCE [LARGE SCALE GENOMIC DNA]</scope>
    <source>
        <strain evidence="6 7">DSM 18839</strain>
    </source>
</reference>
<dbReference type="Pfam" id="PF00171">
    <property type="entry name" value="Aldedh"/>
    <property type="match status" value="1"/>
</dbReference>
<dbReference type="RefSeq" id="WP_084618880.1">
    <property type="nucleotide sequence ID" value="NZ_FNBW01000001.1"/>
</dbReference>
<evidence type="ECO:0000256" key="1">
    <source>
        <dbReference type="ARBA" id="ARBA00009986"/>
    </source>
</evidence>